<keyword evidence="11" id="KW-0868">Chloride</keyword>
<proteinExistence type="inferred from homology"/>
<keyword evidence="8 13" id="KW-0472">Membrane</keyword>
<feature type="signal peptide" evidence="14">
    <location>
        <begin position="1"/>
        <end position="23"/>
    </location>
</feature>
<dbReference type="OrthoDB" id="535943at2759"/>
<keyword evidence="7" id="KW-0406">Ion transport</keyword>
<keyword evidence="12" id="KW-0407">Ion channel</keyword>
<dbReference type="PANTHER" id="PTHR12424">
    <property type="entry name" value="TWEETY-RELATED"/>
    <property type="match status" value="1"/>
</dbReference>
<evidence type="ECO:0000256" key="7">
    <source>
        <dbReference type="ARBA" id="ARBA00023065"/>
    </source>
</evidence>
<feature type="transmembrane region" description="Helical" evidence="13">
    <location>
        <begin position="686"/>
        <end position="708"/>
    </location>
</feature>
<keyword evidence="4" id="KW-1003">Cell membrane</keyword>
<accession>A0A0D2MF12</accession>
<dbReference type="GO" id="GO:0005229">
    <property type="term" value="F:intracellularly calcium-gated chloride channel activity"/>
    <property type="evidence" value="ECO:0007669"/>
    <property type="project" value="TreeGrafter"/>
</dbReference>
<feature type="chain" id="PRO_5002264753" evidence="14">
    <location>
        <begin position="24"/>
        <end position="764"/>
    </location>
</feature>
<evidence type="ECO:0000256" key="4">
    <source>
        <dbReference type="ARBA" id="ARBA00022475"/>
    </source>
</evidence>
<evidence type="ECO:0000256" key="3">
    <source>
        <dbReference type="ARBA" id="ARBA00022448"/>
    </source>
</evidence>
<evidence type="ECO:0000256" key="1">
    <source>
        <dbReference type="ARBA" id="ARBA00004651"/>
    </source>
</evidence>
<evidence type="ECO:0000256" key="10">
    <source>
        <dbReference type="ARBA" id="ARBA00023180"/>
    </source>
</evidence>
<evidence type="ECO:0000256" key="13">
    <source>
        <dbReference type="SAM" id="Phobius"/>
    </source>
</evidence>
<comment type="similarity">
    <text evidence="2">Belongs to the tweety family.</text>
</comment>
<feature type="transmembrane region" description="Helical" evidence="13">
    <location>
        <begin position="139"/>
        <end position="157"/>
    </location>
</feature>
<evidence type="ECO:0000256" key="5">
    <source>
        <dbReference type="ARBA" id="ARBA00022692"/>
    </source>
</evidence>
<evidence type="ECO:0000256" key="8">
    <source>
        <dbReference type="ARBA" id="ARBA00023136"/>
    </source>
</evidence>
<gene>
    <name evidence="15" type="ORF">MNEG_6234</name>
</gene>
<evidence type="ECO:0000256" key="2">
    <source>
        <dbReference type="ARBA" id="ARBA00009849"/>
    </source>
</evidence>
<dbReference type="PANTHER" id="PTHR12424:SF8">
    <property type="entry name" value="PROTEIN TWEETY"/>
    <property type="match status" value="1"/>
</dbReference>
<dbReference type="RefSeq" id="XP_013900749.1">
    <property type="nucleotide sequence ID" value="XM_014045295.1"/>
</dbReference>
<keyword evidence="14" id="KW-0732">Signal</keyword>
<dbReference type="KEGG" id="mng:MNEG_6234"/>
<keyword evidence="5 13" id="KW-0812">Transmembrane</keyword>
<dbReference type="Proteomes" id="UP000054498">
    <property type="component" value="Unassembled WGS sequence"/>
</dbReference>
<dbReference type="GO" id="GO:0072320">
    <property type="term" value="F:volume-sensitive chloride channel activity"/>
    <property type="evidence" value="ECO:0007669"/>
    <property type="project" value="TreeGrafter"/>
</dbReference>
<evidence type="ECO:0000256" key="6">
    <source>
        <dbReference type="ARBA" id="ARBA00022989"/>
    </source>
</evidence>
<dbReference type="GO" id="GO:0005886">
    <property type="term" value="C:plasma membrane"/>
    <property type="evidence" value="ECO:0007669"/>
    <property type="project" value="UniProtKB-SubCell"/>
</dbReference>
<dbReference type="EMBL" id="KK101215">
    <property type="protein sequence ID" value="KIZ01730.1"/>
    <property type="molecule type" value="Genomic_DNA"/>
</dbReference>
<keyword evidence="9" id="KW-0869">Chloride channel</keyword>
<dbReference type="GO" id="GO:0034707">
    <property type="term" value="C:chloride channel complex"/>
    <property type="evidence" value="ECO:0007669"/>
    <property type="project" value="UniProtKB-KW"/>
</dbReference>
<organism evidence="15 16">
    <name type="scientific">Monoraphidium neglectum</name>
    <dbReference type="NCBI Taxonomy" id="145388"/>
    <lineage>
        <taxon>Eukaryota</taxon>
        <taxon>Viridiplantae</taxon>
        <taxon>Chlorophyta</taxon>
        <taxon>core chlorophytes</taxon>
        <taxon>Chlorophyceae</taxon>
        <taxon>CS clade</taxon>
        <taxon>Sphaeropleales</taxon>
        <taxon>Selenastraceae</taxon>
        <taxon>Monoraphidium</taxon>
    </lineage>
</organism>
<feature type="transmembrane region" description="Helical" evidence="13">
    <location>
        <begin position="80"/>
        <end position="100"/>
    </location>
</feature>
<evidence type="ECO:0000256" key="14">
    <source>
        <dbReference type="SAM" id="SignalP"/>
    </source>
</evidence>
<keyword evidence="6 13" id="KW-1133">Transmembrane helix</keyword>
<name>A0A0D2MF12_9CHLO</name>
<dbReference type="InterPro" id="IPR006990">
    <property type="entry name" value="Tweety"/>
</dbReference>
<evidence type="ECO:0000313" key="15">
    <source>
        <dbReference type="EMBL" id="KIZ01730.1"/>
    </source>
</evidence>
<keyword evidence="16" id="KW-1185">Reference proteome</keyword>
<dbReference type="GeneID" id="25739110"/>
<keyword evidence="10" id="KW-0325">Glycoprotein</keyword>
<evidence type="ECO:0000313" key="16">
    <source>
        <dbReference type="Proteomes" id="UP000054498"/>
    </source>
</evidence>
<comment type="subcellular location">
    <subcellularLocation>
        <location evidence="1">Cell membrane</location>
        <topology evidence="1">Multi-pass membrane protein</topology>
    </subcellularLocation>
</comment>
<evidence type="ECO:0000256" key="11">
    <source>
        <dbReference type="ARBA" id="ARBA00023214"/>
    </source>
</evidence>
<evidence type="ECO:0000256" key="12">
    <source>
        <dbReference type="ARBA" id="ARBA00023303"/>
    </source>
</evidence>
<feature type="transmembrane region" description="Helical" evidence="13">
    <location>
        <begin position="715"/>
        <end position="740"/>
    </location>
</feature>
<protein>
    <submittedName>
        <fullName evidence="15">Uncharacterized protein</fullName>
    </submittedName>
</protein>
<reference evidence="15 16" key="1">
    <citation type="journal article" date="2013" name="BMC Genomics">
        <title>Reconstruction of the lipid metabolism for the microalga Monoraphidium neglectum from its genome sequence reveals characteristics suitable for biofuel production.</title>
        <authorList>
            <person name="Bogen C."/>
            <person name="Al-Dilaimi A."/>
            <person name="Albersmeier A."/>
            <person name="Wichmann J."/>
            <person name="Grundmann M."/>
            <person name="Rupp O."/>
            <person name="Lauersen K.J."/>
            <person name="Blifernez-Klassen O."/>
            <person name="Kalinowski J."/>
            <person name="Goesmann A."/>
            <person name="Mussgnug J.H."/>
            <person name="Kruse O."/>
        </authorList>
    </citation>
    <scope>NUCLEOTIDE SEQUENCE [LARGE SCALE GENOMIC DNA]</scope>
    <source>
        <strain evidence="15 16">SAG 48.87</strain>
    </source>
</reference>
<keyword evidence="3" id="KW-0813">Transport</keyword>
<sequence>MRFGLAVAALAFLLAILNQPVQAADVEVNVCPAAKWLSLPFLRSHASTATIVTLVDTATGGGDLVTAGVSYLKTDIVPKIGANVFFFALSLLFLLIFLLWRFSRWCCYVLCCSSSCDTRRLKNDPYELLFTQRMTVHKVLMFLTGLAAIELYIYGMAGTSKTVVSDAFTTLSNLDTYLTRTAGHLDDLVAAVAGVNPIIDDLQAIVTNDVDVPGIEANITTVKSFLTTVTPPATLAAAITTLDTRVTTNLPSALAALSASLVGVAPGNALGTALGTVAGAQASAAAMTAALADLDAKIAAPIPASGSNPTTANAAVAAFSTSLLAAAPGYGGAWASSLDAISAAVDTLDGLQGAANNPLTLLDANLGTVVGLVTQITGTDIPALAAAITGVQGQWVAVQPALVGLAAQLVHINTTAAYASVTAATSALTSFFASSPTPAALAATLSTTTASGLALPPTTTTIRSGLTAQGAALNAAQFDATPGGSDGALLKAWVTAAKADITAAAANFNPMATARATFFATPTGANYDALKAAVDTYAGAAATTTLESKLGEQGSAPSQASRYAAAAPPISAAAAAAYAALPAFVTAAGGAVSGMPALGGYASGIGAVALPALTLFDGPQAALDGIQSAVVTSGDTVKGQVNATLATFSGATSQLQTMVLGRLDTVQADYKPVALKADTIRYQASMVLYALPILVLLVLLLCALLVNFHFGTNLAVLLLLVLLVLGFVLAAVLALVLAVLGDVCPAVEPMLLSKVPANMEPLAL</sequence>
<dbReference type="AlphaFoldDB" id="A0A0D2MF12"/>
<evidence type="ECO:0000256" key="9">
    <source>
        <dbReference type="ARBA" id="ARBA00023173"/>
    </source>
</evidence>